<keyword evidence="1" id="KW-0479">Metal-binding</keyword>
<evidence type="ECO:0000313" key="9">
    <source>
        <dbReference type="RefSeq" id="XP_013777112.1"/>
    </source>
</evidence>
<dbReference type="PROSITE" id="PS52027">
    <property type="entry name" value="ZF_C2HC_C3H"/>
    <property type="match status" value="3"/>
</dbReference>
<evidence type="ECO:0000256" key="5">
    <source>
        <dbReference type="PROSITE-ProRule" id="PRU01371"/>
    </source>
</evidence>
<feature type="compositionally biased region" description="Polar residues" evidence="6">
    <location>
        <begin position="476"/>
        <end position="488"/>
    </location>
</feature>
<keyword evidence="2" id="KW-0677">Repeat</keyword>
<dbReference type="InterPro" id="IPR026319">
    <property type="entry name" value="ZC2HC1A/B-like"/>
</dbReference>
<dbReference type="PANTHER" id="PTHR13555">
    <property type="entry name" value="C2H2 ZINC FINGER CGI-62-RELATED"/>
    <property type="match status" value="1"/>
</dbReference>
<protein>
    <submittedName>
        <fullName evidence="9">Zinc finger protein 474-like</fullName>
    </submittedName>
</protein>
<proteinExistence type="predicted"/>
<evidence type="ECO:0000313" key="8">
    <source>
        <dbReference type="Proteomes" id="UP000694941"/>
    </source>
</evidence>
<sequence length="488" mass="55704">MEENNRDAAVLSERLIRPQTKTLDRPTHDFDLPVVDSDGETCRSKGAHRTVAVQRFSRYSIPPQNDFTRTMNKVPKQAHTTMNNHNLALGKHKSYDPLKASQDGSRIPLSQNVRNSKNHPHNRRSQPCKACTRRVAPERLHNHSCNNWHNHKSKISKAPVSDELKIQLKSETESDSKDIQSMEGNNHTEEKDETSRNIFTKKINEPKNVSKAPKIQQFHKMDVEADMNELSPYAGASNPTGPPTVNCYICGQETDRQSISDHESQCLQKWRTANEDLPPEQRQPEPEKPDCDSTVSCDQNNDASWQAFQAQLVRCSNCGRTFFPERLPVHQRACKSKSDGVDRKAKEIEERIFVHQQQRLKETVLKRIPLITCYICGREFDNTSISLHEPQCLQKWKIENRKLPKEIQRPEPQKPEPVFKEDGTIDFAAMAQAAWQSHLEQLAPCSRCGRTFFPNRLVVHSRSCKGQGHVAEHSPNLPTKGTPQLSKT</sequence>
<feature type="compositionally biased region" description="Polar residues" evidence="6">
    <location>
        <begin position="102"/>
        <end position="115"/>
    </location>
</feature>
<dbReference type="GeneID" id="106461804"/>
<organism evidence="8 9">
    <name type="scientific">Limulus polyphemus</name>
    <name type="common">Atlantic horseshoe crab</name>
    <dbReference type="NCBI Taxonomy" id="6850"/>
    <lineage>
        <taxon>Eukaryota</taxon>
        <taxon>Metazoa</taxon>
        <taxon>Ecdysozoa</taxon>
        <taxon>Arthropoda</taxon>
        <taxon>Chelicerata</taxon>
        <taxon>Merostomata</taxon>
        <taxon>Xiphosura</taxon>
        <taxon>Limulidae</taxon>
        <taxon>Limulus</taxon>
    </lineage>
</organism>
<evidence type="ECO:0000259" key="7">
    <source>
        <dbReference type="PROSITE" id="PS52027"/>
    </source>
</evidence>
<feature type="domain" description="C2HC/C3H-type" evidence="7">
    <location>
        <begin position="441"/>
        <end position="470"/>
    </location>
</feature>
<feature type="region of interest" description="Disordered" evidence="6">
    <location>
        <begin position="467"/>
        <end position="488"/>
    </location>
</feature>
<dbReference type="Proteomes" id="UP000694941">
    <property type="component" value="Unplaced"/>
</dbReference>
<evidence type="ECO:0000256" key="1">
    <source>
        <dbReference type="ARBA" id="ARBA00022723"/>
    </source>
</evidence>
<dbReference type="InterPro" id="IPR049899">
    <property type="entry name" value="Znf_C2HC_C3H"/>
</dbReference>
<feature type="compositionally biased region" description="Basic and acidic residues" evidence="6">
    <location>
        <begin position="282"/>
        <end position="291"/>
    </location>
</feature>
<evidence type="ECO:0000256" key="3">
    <source>
        <dbReference type="ARBA" id="ARBA00022771"/>
    </source>
</evidence>
<evidence type="ECO:0000256" key="4">
    <source>
        <dbReference type="ARBA" id="ARBA00022833"/>
    </source>
</evidence>
<feature type="region of interest" description="Disordered" evidence="6">
    <location>
        <begin position="142"/>
        <end position="161"/>
    </location>
</feature>
<evidence type="ECO:0000256" key="6">
    <source>
        <dbReference type="SAM" id="MobiDB-lite"/>
    </source>
</evidence>
<gene>
    <name evidence="9" type="primary">LOC106461804</name>
</gene>
<accession>A0ABM1B8R5</accession>
<dbReference type="PANTHER" id="PTHR13555:SF66">
    <property type="entry name" value="ZINC FINGER PROTEIN 474"/>
    <property type="match status" value="1"/>
</dbReference>
<feature type="region of interest" description="Disordered" evidence="6">
    <location>
        <begin position="169"/>
        <end position="194"/>
    </location>
</feature>
<feature type="domain" description="C2HC/C3H-type" evidence="7">
    <location>
        <begin position="311"/>
        <end position="340"/>
    </location>
</feature>
<keyword evidence="8" id="KW-1185">Reference proteome</keyword>
<evidence type="ECO:0000256" key="2">
    <source>
        <dbReference type="ARBA" id="ARBA00022737"/>
    </source>
</evidence>
<feature type="region of interest" description="Disordered" evidence="6">
    <location>
        <begin position="274"/>
        <end position="296"/>
    </location>
</feature>
<name>A0ABM1B8R5_LIMPO</name>
<feature type="domain" description="C2HC/C3H-type" evidence="7">
    <location>
        <begin position="369"/>
        <end position="398"/>
    </location>
</feature>
<feature type="region of interest" description="Disordered" evidence="6">
    <location>
        <begin position="98"/>
        <end position="130"/>
    </location>
</feature>
<reference evidence="9" key="1">
    <citation type="submission" date="2025-08" db="UniProtKB">
        <authorList>
            <consortium name="RefSeq"/>
        </authorList>
    </citation>
    <scope>IDENTIFICATION</scope>
    <source>
        <tissue evidence="9">Muscle</tissue>
    </source>
</reference>
<dbReference type="Pfam" id="PF13913">
    <property type="entry name" value="zf-C2HC_2"/>
    <property type="match status" value="3"/>
</dbReference>
<dbReference type="Gene3D" id="3.30.160.60">
    <property type="entry name" value="Classic Zinc Finger"/>
    <property type="match status" value="3"/>
</dbReference>
<dbReference type="RefSeq" id="XP_013777112.1">
    <property type="nucleotide sequence ID" value="XM_013921658.2"/>
</dbReference>
<keyword evidence="4" id="KW-0862">Zinc</keyword>
<feature type="compositionally biased region" description="Basic residues" evidence="6">
    <location>
        <begin position="116"/>
        <end position="126"/>
    </location>
</feature>
<keyword evidence="3 5" id="KW-0863">Zinc-finger</keyword>